<reference evidence="1" key="1">
    <citation type="submission" date="2021-01" db="EMBL/GenBank/DDBJ databases">
        <title>Adiantum capillus-veneris genome.</title>
        <authorList>
            <person name="Fang Y."/>
            <person name="Liao Q."/>
        </authorList>
    </citation>
    <scope>NUCLEOTIDE SEQUENCE</scope>
    <source>
        <strain evidence="1">H3</strain>
        <tissue evidence="1">Leaf</tissue>
    </source>
</reference>
<dbReference type="EMBL" id="JABFUD020000002">
    <property type="protein sequence ID" value="KAI5083585.1"/>
    <property type="molecule type" value="Genomic_DNA"/>
</dbReference>
<accession>A0A9D4VCL6</accession>
<proteinExistence type="predicted"/>
<sequence>MHEESNEAMDQSSLDKFEDVGKAMVEAVQKEASQGVGQPSLLLQDDRVSKVGAMLLIDILLKVALQAVLHRLQSSLDVDYVIESSLAGKSIMMYGADASEVGEQTHFVYLEGLWIQVVQGL</sequence>
<comment type="caution">
    <text evidence="1">The sequence shown here is derived from an EMBL/GenBank/DDBJ whole genome shotgun (WGS) entry which is preliminary data.</text>
</comment>
<name>A0A9D4VCL6_ADICA</name>
<keyword evidence="2" id="KW-1185">Reference proteome</keyword>
<organism evidence="1 2">
    <name type="scientific">Adiantum capillus-veneris</name>
    <name type="common">Maidenhair fern</name>
    <dbReference type="NCBI Taxonomy" id="13818"/>
    <lineage>
        <taxon>Eukaryota</taxon>
        <taxon>Viridiplantae</taxon>
        <taxon>Streptophyta</taxon>
        <taxon>Embryophyta</taxon>
        <taxon>Tracheophyta</taxon>
        <taxon>Polypodiopsida</taxon>
        <taxon>Polypodiidae</taxon>
        <taxon>Polypodiales</taxon>
        <taxon>Pteridineae</taxon>
        <taxon>Pteridaceae</taxon>
        <taxon>Vittarioideae</taxon>
        <taxon>Adiantum</taxon>
    </lineage>
</organism>
<gene>
    <name evidence="1" type="ORF">GOP47_0003328</name>
</gene>
<protein>
    <submittedName>
        <fullName evidence="1">Uncharacterized protein</fullName>
    </submittedName>
</protein>
<dbReference type="AlphaFoldDB" id="A0A9D4VCL6"/>
<dbReference type="Proteomes" id="UP000886520">
    <property type="component" value="Chromosome 3"/>
</dbReference>
<evidence type="ECO:0000313" key="2">
    <source>
        <dbReference type="Proteomes" id="UP000886520"/>
    </source>
</evidence>
<evidence type="ECO:0000313" key="1">
    <source>
        <dbReference type="EMBL" id="KAI5083585.1"/>
    </source>
</evidence>